<dbReference type="AlphaFoldDB" id="A0A9D1VTS4"/>
<dbReference type="Proteomes" id="UP000824249">
    <property type="component" value="Unassembled WGS sequence"/>
</dbReference>
<dbReference type="GO" id="GO:0009847">
    <property type="term" value="P:spore germination"/>
    <property type="evidence" value="ECO:0007669"/>
    <property type="project" value="InterPro"/>
</dbReference>
<feature type="compositionally biased region" description="Polar residues" evidence="3">
    <location>
        <begin position="490"/>
        <end position="532"/>
    </location>
</feature>
<dbReference type="Pfam" id="PF03323">
    <property type="entry name" value="GerA"/>
    <property type="match status" value="1"/>
</dbReference>
<proteinExistence type="inferred from homology"/>
<keyword evidence="4" id="KW-1133">Transmembrane helix</keyword>
<dbReference type="InterPro" id="IPR050768">
    <property type="entry name" value="UPF0353/GerABKA_families"/>
</dbReference>
<organism evidence="5 6">
    <name type="scientific">Candidatus Borkfalkia faecigallinarum</name>
    <dbReference type="NCBI Taxonomy" id="2838509"/>
    <lineage>
        <taxon>Bacteria</taxon>
        <taxon>Bacillati</taxon>
        <taxon>Bacillota</taxon>
        <taxon>Clostridia</taxon>
        <taxon>Christensenellales</taxon>
        <taxon>Christensenellaceae</taxon>
        <taxon>Candidatus Borkfalkia</taxon>
    </lineage>
</organism>
<evidence type="ECO:0000313" key="5">
    <source>
        <dbReference type="EMBL" id="HIX46453.1"/>
    </source>
</evidence>
<accession>A0A9D1VTS4</accession>
<sequence length="541" mass="57425">MDTNGTQRQTFGADIRANIRALKEALPAEDILVYEFAAGDGTACAAVYADGITDKELLGGLAARPLAAAPAPKTLDGVRRRLLFPEVKEADDLPAACKEILAGNPALLVDGAKGALVLGTKKVSLRAVAEPQTAIAIKGPREGFIEDVKTNMGLIRRRLKTPALRFVMLEVGRYSRTSVVLAYLDGVADPKAVRAIEARIRAADIDGVPDSSYIARFLARRPHSLFKQSGTTEKPDILCAKMLEGRVAVLTDGSPIALTLPYMLTEDFQSAQDYFVSPYRATVSRILRLFAVLLSVYLPALYVAAQLFRLRLIPFGLLVIISGGIRSISLSPGLEMFFLLAVLEILVEASVRMPKYVALALSVIGALVLGDTAVKAGLVSSPAIIIVAIAGISAYTVPDLTGTLSLVRILFVVAAGSIGPYGIVLLTALLLWYLVSAESCGVPLLAPFAPLVRRDLADALYKADLAALDRRPRSLRGKNRTRLRLRPAQSAPSDGSETKQSAPASGSETKQSAPSGESDLKQNAPSGGSETKQGAEEGPNA</sequence>
<evidence type="ECO:0000313" key="6">
    <source>
        <dbReference type="Proteomes" id="UP000824249"/>
    </source>
</evidence>
<protein>
    <submittedName>
        <fullName evidence="5">Spore germination protein</fullName>
    </submittedName>
</protein>
<keyword evidence="4" id="KW-0812">Transmembrane</keyword>
<feature type="transmembrane region" description="Helical" evidence="4">
    <location>
        <begin position="379"/>
        <end position="397"/>
    </location>
</feature>
<evidence type="ECO:0000256" key="4">
    <source>
        <dbReference type="SAM" id="Phobius"/>
    </source>
</evidence>
<evidence type="ECO:0000256" key="1">
    <source>
        <dbReference type="ARBA" id="ARBA00005278"/>
    </source>
</evidence>
<dbReference type="PIRSF" id="PIRSF005690">
    <property type="entry name" value="GerBA"/>
    <property type="match status" value="1"/>
</dbReference>
<dbReference type="PANTHER" id="PTHR22550:SF5">
    <property type="entry name" value="LEUCINE ZIPPER PROTEIN 4"/>
    <property type="match status" value="1"/>
</dbReference>
<feature type="transmembrane region" description="Helical" evidence="4">
    <location>
        <begin position="286"/>
        <end position="305"/>
    </location>
</feature>
<gene>
    <name evidence="5" type="ORF">H9737_02040</name>
</gene>
<feature type="transmembrane region" description="Helical" evidence="4">
    <location>
        <begin position="356"/>
        <end position="373"/>
    </location>
</feature>
<comment type="similarity">
    <text evidence="1">Belongs to the GerABKA family.</text>
</comment>
<comment type="caution">
    <text evidence="5">The sequence shown here is derived from an EMBL/GenBank/DDBJ whole genome shotgun (WGS) entry which is preliminary data.</text>
</comment>
<name>A0A9D1VTS4_9FIRM</name>
<feature type="region of interest" description="Disordered" evidence="3">
    <location>
        <begin position="476"/>
        <end position="541"/>
    </location>
</feature>
<feature type="compositionally biased region" description="Basic residues" evidence="3">
    <location>
        <begin position="476"/>
        <end position="485"/>
    </location>
</feature>
<dbReference type="EMBL" id="DXFD01000035">
    <property type="protein sequence ID" value="HIX46453.1"/>
    <property type="molecule type" value="Genomic_DNA"/>
</dbReference>
<evidence type="ECO:0000256" key="3">
    <source>
        <dbReference type="SAM" id="MobiDB-lite"/>
    </source>
</evidence>
<reference evidence="5" key="1">
    <citation type="journal article" date="2021" name="PeerJ">
        <title>Extensive microbial diversity within the chicken gut microbiome revealed by metagenomics and culture.</title>
        <authorList>
            <person name="Gilroy R."/>
            <person name="Ravi A."/>
            <person name="Getino M."/>
            <person name="Pursley I."/>
            <person name="Horton D.L."/>
            <person name="Alikhan N.F."/>
            <person name="Baker D."/>
            <person name="Gharbi K."/>
            <person name="Hall N."/>
            <person name="Watson M."/>
            <person name="Adriaenssens E.M."/>
            <person name="Foster-Nyarko E."/>
            <person name="Jarju S."/>
            <person name="Secka A."/>
            <person name="Antonio M."/>
            <person name="Oren A."/>
            <person name="Chaudhuri R.R."/>
            <person name="La Ragione R."/>
            <person name="Hildebrand F."/>
            <person name="Pallen M.J."/>
        </authorList>
    </citation>
    <scope>NUCLEOTIDE SEQUENCE</scope>
    <source>
        <strain evidence="5">26628</strain>
    </source>
</reference>
<dbReference type="InterPro" id="IPR004995">
    <property type="entry name" value="Spore_Ger"/>
</dbReference>
<reference evidence="5" key="2">
    <citation type="submission" date="2021-04" db="EMBL/GenBank/DDBJ databases">
        <authorList>
            <person name="Gilroy R."/>
        </authorList>
    </citation>
    <scope>NUCLEOTIDE SEQUENCE</scope>
    <source>
        <strain evidence="5">26628</strain>
    </source>
</reference>
<dbReference type="PANTHER" id="PTHR22550">
    <property type="entry name" value="SPORE GERMINATION PROTEIN"/>
    <property type="match status" value="1"/>
</dbReference>
<feature type="transmembrane region" description="Helical" evidence="4">
    <location>
        <begin position="409"/>
        <end position="435"/>
    </location>
</feature>
<evidence type="ECO:0000256" key="2">
    <source>
        <dbReference type="ARBA" id="ARBA00023136"/>
    </source>
</evidence>
<dbReference type="GO" id="GO:0016020">
    <property type="term" value="C:membrane"/>
    <property type="evidence" value="ECO:0007669"/>
    <property type="project" value="InterPro"/>
</dbReference>
<feature type="transmembrane region" description="Helical" evidence="4">
    <location>
        <begin position="334"/>
        <end position="351"/>
    </location>
</feature>
<keyword evidence="2 4" id="KW-0472">Membrane</keyword>